<accession>A0AAF3FI91</accession>
<name>A0AAF3FI91_9BILA</name>
<dbReference type="WBParaSite" id="MBELARI_LOCUS6347">
    <property type="protein sequence ID" value="MBELARI_LOCUS6347"/>
    <property type="gene ID" value="MBELARI_LOCUS6347"/>
</dbReference>
<feature type="compositionally biased region" description="Polar residues" evidence="1">
    <location>
        <begin position="170"/>
        <end position="188"/>
    </location>
</feature>
<dbReference type="AlphaFoldDB" id="A0AAF3FI91"/>
<reference evidence="3" key="1">
    <citation type="submission" date="2024-02" db="UniProtKB">
        <authorList>
            <consortium name="WormBaseParasite"/>
        </authorList>
    </citation>
    <scope>IDENTIFICATION</scope>
</reference>
<feature type="compositionally biased region" description="Polar residues" evidence="1">
    <location>
        <begin position="199"/>
        <end position="216"/>
    </location>
</feature>
<proteinExistence type="predicted"/>
<feature type="region of interest" description="Disordered" evidence="1">
    <location>
        <begin position="170"/>
        <end position="216"/>
    </location>
</feature>
<evidence type="ECO:0000313" key="3">
    <source>
        <dbReference type="WBParaSite" id="MBELARI_LOCUS6347"/>
    </source>
</evidence>
<dbReference type="Proteomes" id="UP000887575">
    <property type="component" value="Unassembled WGS sequence"/>
</dbReference>
<feature type="region of interest" description="Disordered" evidence="1">
    <location>
        <begin position="65"/>
        <end position="90"/>
    </location>
</feature>
<protein>
    <submittedName>
        <fullName evidence="3">Uncharacterized protein</fullName>
    </submittedName>
</protein>
<evidence type="ECO:0000256" key="1">
    <source>
        <dbReference type="SAM" id="MobiDB-lite"/>
    </source>
</evidence>
<evidence type="ECO:0000313" key="2">
    <source>
        <dbReference type="Proteomes" id="UP000887575"/>
    </source>
</evidence>
<sequence length="216" mass="24014">MPVFFDVWENMYGIQSFGVVLSILVRVSDFMIVLNSATNSLAYFGRKRWLERRLRLHMMKKEEKRARQLSVSGAERNDSRRQSSSQVAPRLTVSCTPSVCPPGMARGKTTQSCRSEDFSDSEVTGEKMKFIKYPLRLSKKEDSKCSNTSVSSIPTSPLVKEVMNGSHPVITQTYSNSLNGCHSPNQSRKTTDGRPLSALSGTSNPSSTSRHSPNPC</sequence>
<keyword evidence="2" id="KW-1185">Reference proteome</keyword>
<organism evidence="2 3">
    <name type="scientific">Mesorhabditis belari</name>
    <dbReference type="NCBI Taxonomy" id="2138241"/>
    <lineage>
        <taxon>Eukaryota</taxon>
        <taxon>Metazoa</taxon>
        <taxon>Ecdysozoa</taxon>
        <taxon>Nematoda</taxon>
        <taxon>Chromadorea</taxon>
        <taxon>Rhabditida</taxon>
        <taxon>Rhabditina</taxon>
        <taxon>Rhabditomorpha</taxon>
        <taxon>Rhabditoidea</taxon>
        <taxon>Rhabditidae</taxon>
        <taxon>Mesorhabditinae</taxon>
        <taxon>Mesorhabditis</taxon>
    </lineage>
</organism>